<dbReference type="Gene3D" id="3.40.50.720">
    <property type="entry name" value="NAD(P)-binding Rossmann-like Domain"/>
    <property type="match status" value="1"/>
</dbReference>
<dbReference type="InterPro" id="IPR005913">
    <property type="entry name" value="dTDP_dehydrorham_reduct"/>
</dbReference>
<evidence type="ECO:0000259" key="7">
    <source>
        <dbReference type="Pfam" id="PF04321"/>
    </source>
</evidence>
<comment type="pathway">
    <text evidence="1 6">Carbohydrate biosynthesis; dTDP-L-rhamnose biosynthesis.</text>
</comment>
<evidence type="ECO:0000256" key="3">
    <source>
        <dbReference type="ARBA" id="ARBA00012929"/>
    </source>
</evidence>
<comment type="catalytic activity">
    <reaction evidence="5 6">
        <text>dTDP-beta-L-rhamnose + NADP(+) = dTDP-4-dehydro-beta-L-rhamnose + NADPH + H(+)</text>
        <dbReference type="Rhea" id="RHEA:21796"/>
        <dbReference type="ChEBI" id="CHEBI:15378"/>
        <dbReference type="ChEBI" id="CHEBI:57510"/>
        <dbReference type="ChEBI" id="CHEBI:57783"/>
        <dbReference type="ChEBI" id="CHEBI:58349"/>
        <dbReference type="ChEBI" id="CHEBI:62830"/>
        <dbReference type="EC" id="1.1.1.133"/>
    </reaction>
</comment>
<dbReference type="CDD" id="cd05254">
    <property type="entry name" value="dTDP_HR_like_SDR_e"/>
    <property type="match status" value="1"/>
</dbReference>
<dbReference type="AlphaFoldDB" id="A0A840MWU7"/>
<evidence type="ECO:0000313" key="8">
    <source>
        <dbReference type="EMBL" id="MBB5050914.1"/>
    </source>
</evidence>
<keyword evidence="6 8" id="KW-0560">Oxidoreductase</keyword>
<comment type="cofactor">
    <cofactor evidence="6">
        <name>Mg(2+)</name>
        <dbReference type="ChEBI" id="CHEBI:18420"/>
    </cofactor>
    <text evidence="6">Binds 1 Mg(2+) ion per monomer.</text>
</comment>
<dbReference type="EMBL" id="JACHIJ010000001">
    <property type="protein sequence ID" value="MBB5050914.1"/>
    <property type="molecule type" value="Genomic_DNA"/>
</dbReference>
<dbReference type="GO" id="GO:0019305">
    <property type="term" value="P:dTDP-rhamnose biosynthetic process"/>
    <property type="evidence" value="ECO:0007669"/>
    <property type="project" value="UniProtKB-UniPathway"/>
</dbReference>
<evidence type="ECO:0000313" key="9">
    <source>
        <dbReference type="Proteomes" id="UP000521227"/>
    </source>
</evidence>
<dbReference type="RefSeq" id="WP_246395247.1">
    <property type="nucleotide sequence ID" value="NZ_JACHIJ010000001.1"/>
</dbReference>
<dbReference type="UniPathway" id="UPA00124"/>
<reference evidence="8 9" key="1">
    <citation type="submission" date="2020-08" db="EMBL/GenBank/DDBJ databases">
        <title>Genomic Encyclopedia of Type Strains, Phase IV (KMG-IV): sequencing the most valuable type-strain genomes for metagenomic binning, comparative biology and taxonomic classification.</title>
        <authorList>
            <person name="Goeker M."/>
        </authorList>
    </citation>
    <scope>NUCLEOTIDE SEQUENCE [LARGE SCALE GENOMIC DNA]</scope>
    <source>
        <strain evidence="8 9">DSM 17498</strain>
    </source>
</reference>
<protein>
    <recommendedName>
        <fullName evidence="4 6">dTDP-4-dehydrorhamnose reductase</fullName>
        <ecNumber evidence="3 6">1.1.1.133</ecNumber>
    </recommendedName>
</protein>
<dbReference type="Gene3D" id="3.90.25.10">
    <property type="entry name" value="UDP-galactose 4-epimerase, domain 1"/>
    <property type="match status" value="1"/>
</dbReference>
<keyword evidence="6" id="KW-0521">NADP</keyword>
<sequence>MFYAMTVPRILLLGKSGQVGSAMQARLAGRGEVFAPDREACDLANVDQLRDVIRGVRPNIIINAAAYTAVDKAEKDAEGCFSANAVAPGVIAEEAEALGARLIHYSTDYVFDGAKETAYLEDDMPSPLNVYGRAKLAGDRAIFTATDNHTIVRVGWVYGLAGHNFAKTILRLAAERDELRIVDDQVGAPTSAEFIADVTARIVDCCGHDAEKGRGVFNLAPSGRVSWHGYAVELIREAKRHGWSLRVEEDKVIPIASAQYRTAAARPKNSLLDTRKIRATFDLDIPAWQVHLKQFMAELGAHAR</sequence>
<dbReference type="EC" id="1.1.1.133" evidence="3 6"/>
<dbReference type="Proteomes" id="UP000521227">
    <property type="component" value="Unassembled WGS sequence"/>
</dbReference>
<evidence type="ECO:0000256" key="4">
    <source>
        <dbReference type="ARBA" id="ARBA00017099"/>
    </source>
</evidence>
<comment type="function">
    <text evidence="6">Catalyzes the reduction of dTDP-6-deoxy-L-lyxo-4-hexulose to yield dTDP-L-rhamnose.</text>
</comment>
<dbReference type="InterPro" id="IPR036291">
    <property type="entry name" value="NAD(P)-bd_dom_sf"/>
</dbReference>
<dbReference type="NCBIfam" id="TIGR01214">
    <property type="entry name" value="rmlD"/>
    <property type="match status" value="1"/>
</dbReference>
<evidence type="ECO:0000256" key="5">
    <source>
        <dbReference type="ARBA" id="ARBA00048200"/>
    </source>
</evidence>
<dbReference type="GO" id="GO:0008831">
    <property type="term" value="F:dTDP-4-dehydrorhamnose reductase activity"/>
    <property type="evidence" value="ECO:0007669"/>
    <property type="project" value="UniProtKB-EC"/>
</dbReference>
<comment type="caution">
    <text evidence="8">The sequence shown here is derived from an EMBL/GenBank/DDBJ whole genome shotgun (WGS) entry which is preliminary data.</text>
</comment>
<gene>
    <name evidence="8" type="ORF">HNQ36_000862</name>
</gene>
<evidence type="ECO:0000256" key="6">
    <source>
        <dbReference type="RuleBase" id="RU364082"/>
    </source>
</evidence>
<dbReference type="GO" id="GO:0005829">
    <property type="term" value="C:cytosol"/>
    <property type="evidence" value="ECO:0007669"/>
    <property type="project" value="TreeGrafter"/>
</dbReference>
<evidence type="ECO:0000256" key="1">
    <source>
        <dbReference type="ARBA" id="ARBA00004781"/>
    </source>
</evidence>
<dbReference type="SUPFAM" id="SSF51735">
    <property type="entry name" value="NAD(P)-binding Rossmann-fold domains"/>
    <property type="match status" value="1"/>
</dbReference>
<dbReference type="InterPro" id="IPR029903">
    <property type="entry name" value="RmlD-like-bd"/>
</dbReference>
<organism evidence="8 9">
    <name type="scientific">Afipia massiliensis</name>
    <dbReference type="NCBI Taxonomy" id="211460"/>
    <lineage>
        <taxon>Bacteria</taxon>
        <taxon>Pseudomonadati</taxon>
        <taxon>Pseudomonadota</taxon>
        <taxon>Alphaproteobacteria</taxon>
        <taxon>Hyphomicrobiales</taxon>
        <taxon>Nitrobacteraceae</taxon>
        <taxon>Afipia</taxon>
    </lineage>
</organism>
<evidence type="ECO:0000256" key="2">
    <source>
        <dbReference type="ARBA" id="ARBA00010944"/>
    </source>
</evidence>
<feature type="domain" description="RmlD-like substrate binding" evidence="7">
    <location>
        <begin position="9"/>
        <end position="299"/>
    </location>
</feature>
<name>A0A840MWU7_9BRAD</name>
<comment type="similarity">
    <text evidence="2 6">Belongs to the dTDP-4-dehydrorhamnose reductase family.</text>
</comment>
<dbReference type="Pfam" id="PF04321">
    <property type="entry name" value="RmlD_sub_bind"/>
    <property type="match status" value="1"/>
</dbReference>
<proteinExistence type="inferred from homology"/>
<dbReference type="PANTHER" id="PTHR10491:SF4">
    <property type="entry name" value="METHIONINE ADENOSYLTRANSFERASE 2 SUBUNIT BETA"/>
    <property type="match status" value="1"/>
</dbReference>
<dbReference type="PANTHER" id="PTHR10491">
    <property type="entry name" value="DTDP-4-DEHYDRORHAMNOSE REDUCTASE"/>
    <property type="match status" value="1"/>
</dbReference>
<accession>A0A840MWU7</accession>